<sequence length="926" mass="106926">MSCHHQHFLDLYCDLPNELPIAYSEPQYLLYYRQKNKVICRNTNATEPTFLVQPSKYKSKNLLHPYRISKARCTKYSKTSEKGTINKIMSIESQDHEVEFYMMKNSMMPVTARHSLQMADGDKINQNVLENYFDPSQQQRFTSDREYIIKMLQKDVIRPVPHKPMSNDRLKHFNSFGNSISTFSSSQIYESTLPINRISTWRKLQANITPFHYNRIQQFQQRYHSLPTTHPIMLSPLHSESRMDSPEASKIYSNAIDSHVSFTSVSIDSPIHLSDSKVNRRIMQLGSVDQNILDNEKNYSYAINPNASAFKIVNQSEIYPTDNIAIQNEIRSFKKSIMHSPSTFSDNDSKNDSNTNVLVKISSNVPLLDEMENIEKLTTFIELPSPSKFSSIVFNHILPSFPVIVSTKFISTLSSTHPVELHSYRQFTNAMNITEILNMDSSSPQPSTPLIKSKVVDENHQSKKVHSLLESIEELCFLIRTLLQHERTDQKIAPFQTTIVSELAILLTHLATPNSEKVISESMTKHTIDRMISTDENDFPCQQRRVSTIETQTDCDLTMQLNDKIFWTEPIHNNLVDFSIQELSSFEIKQQNIFATSPSFQKLNTHTELTSTSGNITVHLPGGRPKYVFSDTFIYHTRHHQKYSSSCQQLISVSDTNIHAIMNSFHHHRTTKEEIKQLLKRAGQIFCRYVELESSNTCLEASTEFTPDFLLTPMNNLKNDGADNDQTEQFGIDTEQQGYETDRISFGFGDQPEKFDTLTFNSTEKENYDSLDLDIEQDHDAHPLFTSVDIHQSNQYSINHLNIAEDVNQLQQRKLLEPHLGAYQWQLPILARRTNSMSFIYEKEIVKINLKNLKISSNSKTVMSIIGKQHRPMFDAKPVRILVLIALKKNWRLFRCIYQLCCFWLKTNDRLGSSSVISENPFYMFD</sequence>
<proteinExistence type="predicted"/>
<dbReference type="AlphaFoldDB" id="A0A820KIT6"/>
<accession>A0A820KIT6</accession>
<evidence type="ECO:0000313" key="1">
    <source>
        <dbReference type="EMBL" id="CAF4343061.1"/>
    </source>
</evidence>
<reference evidence="1" key="1">
    <citation type="submission" date="2021-02" db="EMBL/GenBank/DDBJ databases">
        <authorList>
            <person name="Nowell W R."/>
        </authorList>
    </citation>
    <scope>NUCLEOTIDE SEQUENCE</scope>
</reference>
<dbReference type="Proteomes" id="UP000663862">
    <property type="component" value="Unassembled WGS sequence"/>
</dbReference>
<protein>
    <submittedName>
        <fullName evidence="1">Uncharacterized protein</fullName>
    </submittedName>
</protein>
<gene>
    <name evidence="1" type="ORF">TSG867_LOCUS9012</name>
</gene>
<comment type="caution">
    <text evidence="1">The sequence shown here is derived from an EMBL/GenBank/DDBJ whole genome shotgun (WGS) entry which is preliminary data.</text>
</comment>
<evidence type="ECO:0000313" key="2">
    <source>
        <dbReference type="Proteomes" id="UP000663862"/>
    </source>
</evidence>
<name>A0A820KIT6_9BILA</name>
<dbReference type="EMBL" id="CAJOBQ010000384">
    <property type="protein sequence ID" value="CAF4343061.1"/>
    <property type="molecule type" value="Genomic_DNA"/>
</dbReference>
<organism evidence="1 2">
    <name type="scientific">Rotaria socialis</name>
    <dbReference type="NCBI Taxonomy" id="392032"/>
    <lineage>
        <taxon>Eukaryota</taxon>
        <taxon>Metazoa</taxon>
        <taxon>Spiralia</taxon>
        <taxon>Gnathifera</taxon>
        <taxon>Rotifera</taxon>
        <taxon>Eurotatoria</taxon>
        <taxon>Bdelloidea</taxon>
        <taxon>Philodinida</taxon>
        <taxon>Philodinidae</taxon>
        <taxon>Rotaria</taxon>
    </lineage>
</organism>